<sequence length="189" mass="21550">MSKQHTAQAPVDPIVLGKMGSSYGIRGWLRVFSSTEDAESIFDYQPWLIQKAGQWQVVELESWRHHNQDIIIKLKGVDDRDAANLLTNCEIIVDSSQLPELEEGDYYWKDLMGCQVVTTEGYSLGKVIDMMETGSNDVLVIKANLKDAFGIKERLVPFLDGQVIKKVDLNYAYYRSRLGSWFLNSPDKR</sequence>
<dbReference type="InterPro" id="IPR002676">
    <property type="entry name" value="RimM_N"/>
</dbReference>
<gene>
    <name evidence="5 8" type="primary">rimM</name>
    <name evidence="8" type="ORF">NCTC9504_01859</name>
</gene>
<feature type="domain" description="PRC-barrel" evidence="7">
    <location>
        <begin position="104"/>
        <end position="164"/>
    </location>
</feature>
<comment type="similarity">
    <text evidence="5">Belongs to the RimM family.</text>
</comment>
<dbReference type="GO" id="GO:0005840">
    <property type="term" value="C:ribosome"/>
    <property type="evidence" value="ECO:0007669"/>
    <property type="project" value="InterPro"/>
</dbReference>
<dbReference type="Proteomes" id="UP000254020">
    <property type="component" value="Unassembled WGS sequence"/>
</dbReference>
<dbReference type="InterPro" id="IPR011033">
    <property type="entry name" value="PRC_barrel-like_sf"/>
</dbReference>
<evidence type="ECO:0000259" key="7">
    <source>
        <dbReference type="Pfam" id="PF05239"/>
    </source>
</evidence>
<keyword evidence="1 5" id="KW-0963">Cytoplasm</keyword>
<dbReference type="NCBIfam" id="TIGR02273">
    <property type="entry name" value="16S_RimM"/>
    <property type="match status" value="1"/>
</dbReference>
<dbReference type="HAMAP" id="MF_00014">
    <property type="entry name" value="Ribosome_mat_RimM"/>
    <property type="match status" value="1"/>
</dbReference>
<comment type="subcellular location">
    <subcellularLocation>
        <location evidence="5">Cytoplasm</location>
    </subcellularLocation>
</comment>
<dbReference type="GO" id="GO:0043022">
    <property type="term" value="F:ribosome binding"/>
    <property type="evidence" value="ECO:0007669"/>
    <property type="project" value="InterPro"/>
</dbReference>
<dbReference type="Gene3D" id="2.30.30.240">
    <property type="entry name" value="PRC-barrel domain"/>
    <property type="match status" value="1"/>
</dbReference>
<protein>
    <recommendedName>
        <fullName evidence="5">Ribosome maturation factor RimM</fullName>
    </recommendedName>
</protein>
<evidence type="ECO:0000259" key="6">
    <source>
        <dbReference type="Pfam" id="PF01782"/>
    </source>
</evidence>
<feature type="domain" description="RimM N-terminal" evidence="6">
    <location>
        <begin position="16"/>
        <end position="96"/>
    </location>
</feature>
<dbReference type="GO" id="GO:0006364">
    <property type="term" value="P:rRNA processing"/>
    <property type="evidence" value="ECO:0007669"/>
    <property type="project" value="UniProtKB-UniRule"/>
</dbReference>
<evidence type="ECO:0000313" key="9">
    <source>
        <dbReference type="Proteomes" id="UP000254020"/>
    </source>
</evidence>
<dbReference type="FunFam" id="2.40.30.60:FF:000001">
    <property type="entry name" value="Ribosome maturation factor RimM"/>
    <property type="match status" value="1"/>
</dbReference>
<dbReference type="EMBL" id="UGMA01000005">
    <property type="protein sequence ID" value="STU63172.1"/>
    <property type="molecule type" value="Genomic_DNA"/>
</dbReference>
<evidence type="ECO:0000256" key="2">
    <source>
        <dbReference type="ARBA" id="ARBA00022517"/>
    </source>
</evidence>
<evidence type="ECO:0000256" key="1">
    <source>
        <dbReference type="ARBA" id="ARBA00022490"/>
    </source>
</evidence>
<keyword evidence="3 5" id="KW-0698">rRNA processing</keyword>
<keyword evidence="4 5" id="KW-0143">Chaperone</keyword>
<evidence type="ECO:0000256" key="5">
    <source>
        <dbReference type="HAMAP-Rule" id="MF_00014"/>
    </source>
</evidence>
<dbReference type="Gene3D" id="2.40.30.60">
    <property type="entry name" value="RimM"/>
    <property type="match status" value="1"/>
</dbReference>
<organism evidence="8 9">
    <name type="scientific">Klebsiella pneumoniae subsp. pneumoniae</name>
    <dbReference type="NCBI Taxonomy" id="72407"/>
    <lineage>
        <taxon>Bacteria</taxon>
        <taxon>Pseudomonadati</taxon>
        <taxon>Pseudomonadota</taxon>
        <taxon>Gammaproteobacteria</taxon>
        <taxon>Enterobacterales</taxon>
        <taxon>Enterobacteriaceae</taxon>
        <taxon>Klebsiella/Raoultella group</taxon>
        <taxon>Klebsiella</taxon>
        <taxon>Klebsiella pneumoniae complex</taxon>
    </lineage>
</organism>
<dbReference type="SUPFAM" id="SSF50346">
    <property type="entry name" value="PRC-barrel domain"/>
    <property type="match status" value="1"/>
</dbReference>
<reference evidence="8 9" key="1">
    <citation type="submission" date="2018-06" db="EMBL/GenBank/DDBJ databases">
        <authorList>
            <consortium name="Pathogen Informatics"/>
            <person name="Doyle S."/>
        </authorList>
    </citation>
    <scope>NUCLEOTIDE SEQUENCE [LARGE SCALE GENOMIC DNA]</scope>
    <source>
        <strain evidence="8 9">NCTC9504</strain>
    </source>
</reference>
<dbReference type="Pfam" id="PF01782">
    <property type="entry name" value="RimM"/>
    <property type="match status" value="1"/>
</dbReference>
<dbReference type="InterPro" id="IPR027275">
    <property type="entry name" value="PRC-brl_dom"/>
</dbReference>
<dbReference type="InterPro" id="IPR036976">
    <property type="entry name" value="RimM_N_sf"/>
</dbReference>
<dbReference type="PANTHER" id="PTHR33692:SF1">
    <property type="entry name" value="RIBOSOME MATURATION FACTOR RIMM"/>
    <property type="match status" value="1"/>
</dbReference>
<comment type="domain">
    <text evidence="5">The PRC barrel domain binds ribosomal protein uS19.</text>
</comment>
<evidence type="ECO:0000313" key="8">
    <source>
        <dbReference type="EMBL" id="STU63172.1"/>
    </source>
</evidence>
<comment type="function">
    <text evidence="5">An accessory protein needed during the final step in the assembly of 30S ribosomal subunit, possibly for assembly of the head region. Essential for efficient processing of 16S rRNA. May be needed both before and after RbfA during the maturation of 16S rRNA. It has affinity for free ribosomal 30S subunits but not for 70S ribosomes.</text>
</comment>
<dbReference type="InterPro" id="IPR011961">
    <property type="entry name" value="RimM"/>
</dbReference>
<dbReference type="GO" id="GO:0005737">
    <property type="term" value="C:cytoplasm"/>
    <property type="evidence" value="ECO:0007669"/>
    <property type="project" value="UniProtKB-SubCell"/>
</dbReference>
<dbReference type="SUPFAM" id="SSF50447">
    <property type="entry name" value="Translation proteins"/>
    <property type="match status" value="1"/>
</dbReference>
<proteinExistence type="inferred from homology"/>
<evidence type="ECO:0000256" key="4">
    <source>
        <dbReference type="ARBA" id="ARBA00023186"/>
    </source>
</evidence>
<dbReference type="AlphaFoldDB" id="A0A377Z7Z1"/>
<comment type="subunit">
    <text evidence="5">Binds ribosomal protein uS19.</text>
</comment>
<name>A0A377Z7Z1_KLEPN</name>
<accession>A0A377Z7Z1</accession>
<dbReference type="PANTHER" id="PTHR33692">
    <property type="entry name" value="RIBOSOME MATURATION FACTOR RIMM"/>
    <property type="match status" value="1"/>
</dbReference>
<keyword evidence="2 5" id="KW-0690">Ribosome biogenesis</keyword>
<dbReference type="GO" id="GO:0042274">
    <property type="term" value="P:ribosomal small subunit biogenesis"/>
    <property type="evidence" value="ECO:0007669"/>
    <property type="project" value="UniProtKB-UniRule"/>
</dbReference>
<dbReference type="InterPro" id="IPR009000">
    <property type="entry name" value="Transl_B-barrel_sf"/>
</dbReference>
<dbReference type="Pfam" id="PF05239">
    <property type="entry name" value="PRC"/>
    <property type="match status" value="1"/>
</dbReference>
<evidence type="ECO:0000256" key="3">
    <source>
        <dbReference type="ARBA" id="ARBA00022552"/>
    </source>
</evidence>